<dbReference type="EMBL" id="AP025183">
    <property type="protein sequence ID" value="BDB52020.1"/>
    <property type="molecule type" value="Genomic_DNA"/>
</dbReference>
<evidence type="ECO:0000313" key="2">
    <source>
        <dbReference type="EMBL" id="BDB52020.1"/>
    </source>
</evidence>
<dbReference type="Proteomes" id="UP001319865">
    <property type="component" value="Chromosome"/>
</dbReference>
<sequence length="55" mass="6219">MLVALQQANIAQKIKQAPDGDYQIGVLIGSFIPFVILVVLAYWMYSHAKKRDQDL</sequence>
<name>A0ABM7V1C5_9FLAO</name>
<accession>A0ABM7V1C5</accession>
<keyword evidence="1" id="KW-0472">Membrane</keyword>
<organism evidence="2 3">
    <name type="scientific">Flavobacterium ammonificans</name>
    <dbReference type="NCBI Taxonomy" id="1751056"/>
    <lineage>
        <taxon>Bacteria</taxon>
        <taxon>Pseudomonadati</taxon>
        <taxon>Bacteroidota</taxon>
        <taxon>Flavobacteriia</taxon>
        <taxon>Flavobacteriales</taxon>
        <taxon>Flavobacteriaceae</taxon>
        <taxon>Flavobacterium</taxon>
    </lineage>
</organism>
<feature type="transmembrane region" description="Helical" evidence="1">
    <location>
        <begin position="22"/>
        <end position="45"/>
    </location>
</feature>
<reference evidence="2 3" key="2">
    <citation type="journal article" date="2022" name="Microorganisms">
        <title>Complete Genome Sequences of Two Flavobacterium ammonificans Strains and a Flavobacterium ammoniigenes Strain of Ammonifying Bacterioplankton Isolated from Surface River Water.</title>
        <authorList>
            <person name="Suda W."/>
            <person name="Ogata Y."/>
            <person name="Shindo C."/>
            <person name="Watanabe K."/>
        </authorList>
    </citation>
    <scope>NUCLEOTIDE SEQUENCE [LARGE SCALE GENOMIC DNA]</scope>
    <source>
        <strain evidence="2 3">GENT11</strain>
    </source>
</reference>
<keyword evidence="1" id="KW-0812">Transmembrane</keyword>
<evidence type="ECO:0000256" key="1">
    <source>
        <dbReference type="SAM" id="Phobius"/>
    </source>
</evidence>
<proteinExistence type="predicted"/>
<protein>
    <submittedName>
        <fullName evidence="2">Uncharacterized protein</fullName>
    </submittedName>
</protein>
<keyword evidence="1" id="KW-1133">Transmembrane helix</keyword>
<reference evidence="2 3" key="1">
    <citation type="journal article" date="2022" name="Int. J. Syst. Evol. Microbiol.">
        <title>Flavobacterium ammonificans sp. nov. and Flavobacterium ammoniigenes sp. nov., ammonifying bacteria isolated from surface river water.</title>
        <authorList>
            <person name="Watanabe K."/>
            <person name="Kitamura T."/>
            <person name="Ogata Y."/>
            <person name="Shindo C."/>
            <person name="Suda W."/>
        </authorList>
    </citation>
    <scope>NUCLEOTIDE SEQUENCE [LARGE SCALE GENOMIC DNA]</scope>
    <source>
        <strain evidence="2 3">GENT11</strain>
    </source>
</reference>
<keyword evidence="3" id="KW-1185">Reference proteome</keyword>
<evidence type="ECO:0000313" key="3">
    <source>
        <dbReference type="Proteomes" id="UP001319865"/>
    </source>
</evidence>
<dbReference type="RefSeq" id="WP_229330572.1">
    <property type="nucleotide sequence ID" value="NZ_AP025183.1"/>
</dbReference>
<gene>
    <name evidence="2" type="ORF">GENT11_03320</name>
</gene>